<comment type="caution">
    <text evidence="8">The sequence shown here is derived from an EMBL/GenBank/DDBJ whole genome shotgun (WGS) entry which is preliminary data.</text>
</comment>
<evidence type="ECO:0000313" key="9">
    <source>
        <dbReference type="Proteomes" id="UP000253472"/>
    </source>
</evidence>
<feature type="transmembrane region" description="Helical" evidence="6">
    <location>
        <begin position="271"/>
        <end position="295"/>
    </location>
</feature>
<feature type="transmembrane region" description="Helical" evidence="6">
    <location>
        <begin position="390"/>
        <end position="409"/>
    </location>
</feature>
<dbReference type="InterPro" id="IPR002645">
    <property type="entry name" value="STAS_dom"/>
</dbReference>
<evidence type="ECO:0000313" key="8">
    <source>
        <dbReference type="EMBL" id="RCK59618.1"/>
    </source>
</evidence>
<dbReference type="PANTHER" id="PTHR11814">
    <property type="entry name" value="SULFATE TRANSPORTER"/>
    <property type="match status" value="1"/>
</dbReference>
<dbReference type="STRING" id="5486.A0A367Y198"/>
<evidence type="ECO:0000256" key="6">
    <source>
        <dbReference type="SAM" id="Phobius"/>
    </source>
</evidence>
<gene>
    <name evidence="8" type="primary">SUL1</name>
    <name evidence="8" type="ORF">Cantr_07289</name>
</gene>
<accession>A0A367Y198</accession>
<dbReference type="InterPro" id="IPR001902">
    <property type="entry name" value="SLC26A/SulP_fam"/>
</dbReference>
<sequence length="803" mass="88174">MSHLLEKVKSITSEDPLPVENIELPHLYGDEQHYHPSHDFRGDQFSSSGSNNYNNVYVPAYDEHEAKVLPFLQNIFAHPLIQIRDYLLSLFPILKWILHYNLRWAYSDLVAGVTVGVVLVPQSMSYAQLAGLEPQYGLYSSFVGVFIYSFFATSKDVSIGPVAVMSLQVSKVIAHVQNSFGDQYAAPEIATFLSLICGGIAAGIGLLRLGFILEFISIPAVMGFMTGSAFSIISGQVPALMGYNSKVNTRDSTYLVVVNTLKHLPDTTIDATFGLIPLLILYFWKWFTEFVWFFYVQQLRNAIVIIVATAICWEVAFTGDDSDFKSPIKTIGEVPRGLRNVGPMTIPDGIIGAMASEIPVSTVILLLEHIAISKSFGRINDYKIVPDQEVIAIGVTNLIGTFFNAYPATGSFSRSALKAKCGVKTPLAGIFTGAVVLLALYALTSAFYYIPKATLSAVIIHAVSDLIASYKVTWSFYKMSPIDCGIFLIAVILTVFVTIEVGIYFAIAASVVVLLVRVAFPQGFFMGKIKVAEVINPVIEHVGDSDESDTTASEIASAESSGELEIHQVLSKNEKTDAIKDKSSKLNVKKVTKPSDTTTGVLARSNPEIKFHTRWVPLTKENINAGINVLPPPPGVIVFKPVESFTYPNASDQVDKVSDEAKRLTKRAKPYNSSSAGSRPWNDPEIVEVEDTRPVLRIVHFDFSTVASIDVTALQALVDLRKALNAYADREVEFHFSGINSPWIRRGLLNAGFGTYEDGLLSSNNYVDIATGYADLENGVDEPYFAATGTNTPFFHLDIPDYY</sequence>
<protein>
    <submittedName>
        <fullName evidence="8">Sulfate permease 1</fullName>
    </submittedName>
</protein>
<feature type="region of interest" description="Disordered" evidence="5">
    <location>
        <begin position="663"/>
        <end position="683"/>
    </location>
</feature>
<dbReference type="Gene3D" id="3.30.750.24">
    <property type="entry name" value="STAS domain"/>
    <property type="match status" value="1"/>
</dbReference>
<feature type="transmembrane region" description="Helical" evidence="6">
    <location>
        <begin position="189"/>
        <end position="209"/>
    </location>
</feature>
<keyword evidence="4 6" id="KW-0472">Membrane</keyword>
<evidence type="ECO:0000256" key="4">
    <source>
        <dbReference type="ARBA" id="ARBA00023136"/>
    </source>
</evidence>
<evidence type="ECO:0000256" key="5">
    <source>
        <dbReference type="SAM" id="MobiDB-lite"/>
    </source>
</evidence>
<dbReference type="EMBL" id="QLNQ01000027">
    <property type="protein sequence ID" value="RCK59618.1"/>
    <property type="molecule type" value="Genomic_DNA"/>
</dbReference>
<feature type="domain" description="STAS" evidence="7">
    <location>
        <begin position="634"/>
        <end position="783"/>
    </location>
</feature>
<evidence type="ECO:0000256" key="2">
    <source>
        <dbReference type="ARBA" id="ARBA00022692"/>
    </source>
</evidence>
<dbReference type="PROSITE" id="PS01130">
    <property type="entry name" value="SLC26A"/>
    <property type="match status" value="1"/>
</dbReference>
<dbReference type="Pfam" id="PF00916">
    <property type="entry name" value="Sulfate_transp"/>
    <property type="match status" value="1"/>
</dbReference>
<feature type="transmembrane region" description="Helical" evidence="6">
    <location>
        <begin position="421"/>
        <end position="443"/>
    </location>
</feature>
<feature type="transmembrane region" description="Helical" evidence="6">
    <location>
        <begin position="136"/>
        <end position="152"/>
    </location>
</feature>
<dbReference type="PROSITE" id="PS50801">
    <property type="entry name" value="STAS"/>
    <property type="match status" value="1"/>
</dbReference>
<evidence type="ECO:0000256" key="3">
    <source>
        <dbReference type="ARBA" id="ARBA00022989"/>
    </source>
</evidence>
<dbReference type="AlphaFoldDB" id="A0A367Y198"/>
<keyword evidence="3 6" id="KW-1133">Transmembrane helix</keyword>
<dbReference type="NCBIfam" id="TIGR00815">
    <property type="entry name" value="sulP"/>
    <property type="match status" value="1"/>
</dbReference>
<dbReference type="InterPro" id="IPR018045">
    <property type="entry name" value="S04_transporter_CS"/>
</dbReference>
<keyword evidence="2 6" id="KW-0812">Transmembrane</keyword>
<feature type="transmembrane region" description="Helical" evidence="6">
    <location>
        <begin position="302"/>
        <end position="319"/>
    </location>
</feature>
<dbReference type="InterPro" id="IPR011547">
    <property type="entry name" value="SLC26A/SulP_dom"/>
</dbReference>
<reference evidence="8 9" key="1">
    <citation type="submission" date="2018-06" db="EMBL/GenBank/DDBJ databases">
        <title>Whole genome sequencing of Candida tropicalis (genome annotated by CSBL at Korea University).</title>
        <authorList>
            <person name="Ahn J."/>
        </authorList>
    </citation>
    <scope>NUCLEOTIDE SEQUENCE [LARGE SCALE GENOMIC DNA]</scope>
    <source>
        <strain evidence="8 9">ATCC 20962</strain>
    </source>
</reference>
<dbReference type="InterPro" id="IPR036513">
    <property type="entry name" value="STAS_dom_sf"/>
</dbReference>
<dbReference type="GO" id="GO:0008271">
    <property type="term" value="F:secondary active sulfate transmembrane transporter activity"/>
    <property type="evidence" value="ECO:0007669"/>
    <property type="project" value="InterPro"/>
</dbReference>
<evidence type="ECO:0000259" key="7">
    <source>
        <dbReference type="PROSITE" id="PS50801"/>
    </source>
</evidence>
<name>A0A367Y198_9ASCO</name>
<feature type="transmembrane region" description="Helical" evidence="6">
    <location>
        <begin position="480"/>
        <end position="497"/>
    </location>
</feature>
<evidence type="ECO:0000256" key="1">
    <source>
        <dbReference type="ARBA" id="ARBA00004141"/>
    </source>
</evidence>
<dbReference type="GO" id="GO:0016020">
    <property type="term" value="C:membrane"/>
    <property type="evidence" value="ECO:0007669"/>
    <property type="project" value="UniProtKB-SubCell"/>
</dbReference>
<feature type="transmembrane region" description="Helical" evidence="6">
    <location>
        <begin position="221"/>
        <end position="241"/>
    </location>
</feature>
<dbReference type="Proteomes" id="UP000253472">
    <property type="component" value="Unassembled WGS sequence"/>
</dbReference>
<organism evidence="8 9">
    <name type="scientific">Candida viswanathii</name>
    <dbReference type="NCBI Taxonomy" id="5486"/>
    <lineage>
        <taxon>Eukaryota</taxon>
        <taxon>Fungi</taxon>
        <taxon>Dikarya</taxon>
        <taxon>Ascomycota</taxon>
        <taxon>Saccharomycotina</taxon>
        <taxon>Pichiomycetes</taxon>
        <taxon>Debaryomycetaceae</taxon>
        <taxon>Candida/Lodderomyces clade</taxon>
        <taxon>Candida</taxon>
    </lineage>
</organism>
<comment type="subcellular location">
    <subcellularLocation>
        <location evidence="1">Membrane</location>
        <topology evidence="1">Multi-pass membrane protein</topology>
    </subcellularLocation>
</comment>
<dbReference type="CDD" id="cd07042">
    <property type="entry name" value="STAS_SulP_like_sulfate_transporter"/>
    <property type="match status" value="1"/>
</dbReference>
<keyword evidence="9" id="KW-1185">Reference proteome</keyword>
<proteinExistence type="predicted"/>
<dbReference type="OrthoDB" id="288203at2759"/>